<name>A0A6B0Y224_9RHOB</name>
<feature type="signal peptide" evidence="1">
    <location>
        <begin position="1"/>
        <end position="25"/>
    </location>
</feature>
<sequence>MTSPLSNPAFLTLSAAPVASLAAFAAQFSLGRAGWLLAYLPASWPGPVAGLESAPILTFGLAAAVSFAATEAWPADGPLQRTHRHPDLPADHPHLRDFSVSGPGHTRRHDCHIDGLRPGWAGSAA</sequence>
<dbReference type="EMBL" id="VXRY01000334">
    <property type="protein sequence ID" value="MXY34117.1"/>
    <property type="molecule type" value="Genomic_DNA"/>
</dbReference>
<proteinExistence type="predicted"/>
<comment type="caution">
    <text evidence="2">The sequence shown here is derived from an EMBL/GenBank/DDBJ whole genome shotgun (WGS) entry which is preliminary data.</text>
</comment>
<organism evidence="2">
    <name type="scientific">Boseongicola sp. SB0664_bin_43</name>
    <dbReference type="NCBI Taxonomy" id="2604844"/>
    <lineage>
        <taxon>Bacteria</taxon>
        <taxon>Pseudomonadati</taxon>
        <taxon>Pseudomonadota</taxon>
        <taxon>Alphaproteobacteria</taxon>
        <taxon>Rhodobacterales</taxon>
        <taxon>Paracoccaceae</taxon>
        <taxon>Boseongicola</taxon>
    </lineage>
</organism>
<keyword evidence="1" id="KW-0732">Signal</keyword>
<gene>
    <name evidence="2" type="ORF">F4Y60_08500</name>
</gene>
<feature type="chain" id="PRO_5025664322" evidence="1">
    <location>
        <begin position="26"/>
        <end position="125"/>
    </location>
</feature>
<accession>A0A6B0Y224</accession>
<protein>
    <submittedName>
        <fullName evidence="2">Uncharacterized protein</fullName>
    </submittedName>
</protein>
<dbReference type="AlphaFoldDB" id="A0A6B0Y224"/>
<reference evidence="2" key="1">
    <citation type="submission" date="2019-09" db="EMBL/GenBank/DDBJ databases">
        <title>Characterisation of the sponge microbiome using genome-centric metagenomics.</title>
        <authorList>
            <person name="Engelberts J.P."/>
            <person name="Robbins S.J."/>
            <person name="De Goeij J.M."/>
            <person name="Aranda M."/>
            <person name="Bell S.C."/>
            <person name="Webster N.S."/>
        </authorList>
    </citation>
    <scope>NUCLEOTIDE SEQUENCE</scope>
    <source>
        <strain evidence="2">SB0664_bin_43</strain>
    </source>
</reference>
<evidence type="ECO:0000313" key="2">
    <source>
        <dbReference type="EMBL" id="MXY34117.1"/>
    </source>
</evidence>
<evidence type="ECO:0000256" key="1">
    <source>
        <dbReference type="SAM" id="SignalP"/>
    </source>
</evidence>